<feature type="transmembrane region" description="Helical" evidence="1">
    <location>
        <begin position="29"/>
        <end position="48"/>
    </location>
</feature>
<dbReference type="OrthoDB" id="61370at2759"/>
<sequence length="129" mass="15161">MTRNDDGRYIMADEADRLWELLRRHFISLWRQFVFAVLDLVFFYCIFYDTRGPPKLVGHMYSSCPIMLLWSYSVHIQSFNLQLKVLVSFLCCVEGVLIITTTSCTNCGFLQSTVLFAYFPDSRQQSWNC</sequence>
<dbReference type="EMBL" id="ML976010">
    <property type="protein sequence ID" value="KAF1945305.1"/>
    <property type="molecule type" value="Genomic_DNA"/>
</dbReference>
<proteinExistence type="predicted"/>
<evidence type="ECO:0000313" key="2">
    <source>
        <dbReference type="EMBL" id="KAF1945305.1"/>
    </source>
</evidence>
<protein>
    <submittedName>
        <fullName evidence="2">Uncharacterized protein</fullName>
    </submittedName>
</protein>
<gene>
    <name evidence="2" type="ORF">EJ02DRAFT_52617</name>
</gene>
<dbReference type="Proteomes" id="UP000800038">
    <property type="component" value="Unassembled WGS sequence"/>
</dbReference>
<name>A0A6A5SXC3_9PLEO</name>
<keyword evidence="3" id="KW-1185">Reference proteome</keyword>
<evidence type="ECO:0000313" key="3">
    <source>
        <dbReference type="Proteomes" id="UP000800038"/>
    </source>
</evidence>
<keyword evidence="1" id="KW-1133">Transmembrane helix</keyword>
<evidence type="ECO:0000256" key="1">
    <source>
        <dbReference type="SAM" id="Phobius"/>
    </source>
</evidence>
<accession>A0A6A5SXC3</accession>
<keyword evidence="1" id="KW-0812">Transmembrane</keyword>
<keyword evidence="1" id="KW-0472">Membrane</keyword>
<organism evidence="2 3">
    <name type="scientific">Clathrospora elynae</name>
    <dbReference type="NCBI Taxonomy" id="706981"/>
    <lineage>
        <taxon>Eukaryota</taxon>
        <taxon>Fungi</taxon>
        <taxon>Dikarya</taxon>
        <taxon>Ascomycota</taxon>
        <taxon>Pezizomycotina</taxon>
        <taxon>Dothideomycetes</taxon>
        <taxon>Pleosporomycetidae</taxon>
        <taxon>Pleosporales</taxon>
        <taxon>Diademaceae</taxon>
        <taxon>Clathrospora</taxon>
    </lineage>
</organism>
<reference evidence="2" key="1">
    <citation type="journal article" date="2020" name="Stud. Mycol.">
        <title>101 Dothideomycetes genomes: a test case for predicting lifestyles and emergence of pathogens.</title>
        <authorList>
            <person name="Haridas S."/>
            <person name="Albert R."/>
            <person name="Binder M."/>
            <person name="Bloem J."/>
            <person name="Labutti K."/>
            <person name="Salamov A."/>
            <person name="Andreopoulos B."/>
            <person name="Baker S."/>
            <person name="Barry K."/>
            <person name="Bills G."/>
            <person name="Bluhm B."/>
            <person name="Cannon C."/>
            <person name="Castanera R."/>
            <person name="Culley D."/>
            <person name="Daum C."/>
            <person name="Ezra D."/>
            <person name="Gonzalez J."/>
            <person name="Henrissat B."/>
            <person name="Kuo A."/>
            <person name="Liang C."/>
            <person name="Lipzen A."/>
            <person name="Lutzoni F."/>
            <person name="Magnuson J."/>
            <person name="Mondo S."/>
            <person name="Nolan M."/>
            <person name="Ohm R."/>
            <person name="Pangilinan J."/>
            <person name="Park H.-J."/>
            <person name="Ramirez L."/>
            <person name="Alfaro M."/>
            <person name="Sun H."/>
            <person name="Tritt A."/>
            <person name="Yoshinaga Y."/>
            <person name="Zwiers L.-H."/>
            <person name="Turgeon B."/>
            <person name="Goodwin S."/>
            <person name="Spatafora J."/>
            <person name="Crous P."/>
            <person name="Grigoriev I."/>
        </authorList>
    </citation>
    <scope>NUCLEOTIDE SEQUENCE</scope>
    <source>
        <strain evidence="2">CBS 161.51</strain>
    </source>
</reference>
<dbReference type="AlphaFoldDB" id="A0A6A5SXC3"/>